<evidence type="ECO:0000313" key="6">
    <source>
        <dbReference type="Proteomes" id="UP001366166"/>
    </source>
</evidence>
<dbReference type="PANTHER" id="PTHR24421:SF58">
    <property type="entry name" value="SIGNAL TRANSDUCTION HISTIDINE-PROTEIN KINASE_PHOSPHATASE UHPB"/>
    <property type="match status" value="1"/>
</dbReference>
<dbReference type="PANTHER" id="PTHR24421">
    <property type="entry name" value="NITRATE/NITRITE SENSOR PROTEIN NARX-RELATED"/>
    <property type="match status" value="1"/>
</dbReference>
<dbReference type="Pfam" id="PF01590">
    <property type="entry name" value="GAF"/>
    <property type="match status" value="1"/>
</dbReference>
<dbReference type="Pfam" id="PF07730">
    <property type="entry name" value="HisKA_3"/>
    <property type="match status" value="1"/>
</dbReference>
<evidence type="ECO:0000256" key="3">
    <source>
        <dbReference type="ARBA" id="ARBA00023012"/>
    </source>
</evidence>
<name>A0AAU9EB15_9BACT</name>
<dbReference type="EMBL" id="AP028679">
    <property type="protein sequence ID" value="BEQ13175.1"/>
    <property type="molecule type" value="Genomic_DNA"/>
</dbReference>
<dbReference type="InterPro" id="IPR029016">
    <property type="entry name" value="GAF-like_dom_sf"/>
</dbReference>
<dbReference type="KEGG" id="dmp:FAK_02410"/>
<dbReference type="InterPro" id="IPR011712">
    <property type="entry name" value="Sig_transdc_His_kin_sub3_dim/P"/>
</dbReference>
<evidence type="ECO:0000256" key="1">
    <source>
        <dbReference type="ARBA" id="ARBA00022679"/>
    </source>
</evidence>
<sequence length="315" mass="34685">MKSLWSQLQSNLMPLLINEYSGDSLLNGLNTKLKGLERLLCIPAVIQNKLVGLVAVANADRRYGDHDLELIKRVVAMFSMAIRHLQDDEQLLTQQCRLRDLAAQLSVAEEQKGRAIAEELHDSVGQYLSMASQRLKMLRVDQPPPAATLDQSIDLIDRAINKTRLLTVQLNPPVLYLLGLEAAMEWLTENSQESLGLEIEVHDDGREKPLSDSVKAFVFRAIIELLRNVVKHSGTQKAEVHLASKGDRLAITVKDRGRGFNIEAGLPFDGSSFGLFSIEQRIISFGGSFQVHSNLGAGTKAVMLVPLAGAKSENG</sequence>
<dbReference type="CDD" id="cd16917">
    <property type="entry name" value="HATPase_UhpB-NarQ-NarX-like"/>
    <property type="match status" value="1"/>
</dbReference>
<keyword evidence="2" id="KW-0418">Kinase</keyword>
<keyword evidence="1" id="KW-0808">Transferase</keyword>
<dbReference type="InterPro" id="IPR050482">
    <property type="entry name" value="Sensor_HK_TwoCompSys"/>
</dbReference>
<dbReference type="GO" id="GO:0016020">
    <property type="term" value="C:membrane"/>
    <property type="evidence" value="ECO:0007669"/>
    <property type="project" value="InterPro"/>
</dbReference>
<evidence type="ECO:0000259" key="4">
    <source>
        <dbReference type="SMART" id="SM00387"/>
    </source>
</evidence>
<dbReference type="InterPro" id="IPR003594">
    <property type="entry name" value="HATPase_dom"/>
</dbReference>
<feature type="domain" description="Histidine kinase/HSP90-like ATPase" evidence="4">
    <location>
        <begin position="213"/>
        <end position="309"/>
    </location>
</feature>
<dbReference type="Proteomes" id="UP001366166">
    <property type="component" value="Chromosome"/>
</dbReference>
<dbReference type="GO" id="GO:0000155">
    <property type="term" value="F:phosphorelay sensor kinase activity"/>
    <property type="evidence" value="ECO:0007669"/>
    <property type="project" value="InterPro"/>
</dbReference>
<evidence type="ECO:0000313" key="5">
    <source>
        <dbReference type="EMBL" id="BEQ13175.1"/>
    </source>
</evidence>
<dbReference type="SUPFAM" id="SSF55874">
    <property type="entry name" value="ATPase domain of HSP90 chaperone/DNA topoisomerase II/histidine kinase"/>
    <property type="match status" value="1"/>
</dbReference>
<dbReference type="Pfam" id="PF02518">
    <property type="entry name" value="HATPase_c"/>
    <property type="match status" value="1"/>
</dbReference>
<dbReference type="GO" id="GO:0046983">
    <property type="term" value="F:protein dimerization activity"/>
    <property type="evidence" value="ECO:0007669"/>
    <property type="project" value="InterPro"/>
</dbReference>
<keyword evidence="3" id="KW-0902">Two-component regulatory system</keyword>
<gene>
    <name evidence="5" type="ORF">FAK_02410</name>
</gene>
<dbReference type="Gene3D" id="1.20.5.1930">
    <property type="match status" value="1"/>
</dbReference>
<dbReference type="Gene3D" id="3.30.450.40">
    <property type="match status" value="1"/>
</dbReference>
<dbReference type="SUPFAM" id="SSF55781">
    <property type="entry name" value="GAF domain-like"/>
    <property type="match status" value="1"/>
</dbReference>
<dbReference type="AlphaFoldDB" id="A0AAU9EB15"/>
<organism evidence="5 6">
    <name type="scientific">Desulfoferula mesophila</name>
    <dbReference type="NCBI Taxonomy" id="3058419"/>
    <lineage>
        <taxon>Bacteria</taxon>
        <taxon>Pseudomonadati</taxon>
        <taxon>Thermodesulfobacteriota</taxon>
        <taxon>Desulfarculia</taxon>
        <taxon>Desulfarculales</taxon>
        <taxon>Desulfarculaceae</taxon>
        <taxon>Desulfoferula</taxon>
    </lineage>
</organism>
<keyword evidence="6" id="KW-1185">Reference proteome</keyword>
<proteinExistence type="predicted"/>
<protein>
    <recommendedName>
        <fullName evidence="4">Histidine kinase/HSP90-like ATPase domain-containing protein</fullName>
    </recommendedName>
</protein>
<dbReference type="InterPro" id="IPR003018">
    <property type="entry name" value="GAF"/>
</dbReference>
<accession>A0AAU9EB15</accession>
<evidence type="ECO:0000256" key="2">
    <source>
        <dbReference type="ARBA" id="ARBA00022777"/>
    </source>
</evidence>
<dbReference type="InterPro" id="IPR036890">
    <property type="entry name" value="HATPase_C_sf"/>
</dbReference>
<reference evidence="6" key="1">
    <citation type="journal article" date="2023" name="Arch. Microbiol.">
        <title>Desulfoferula mesophilus gen. nov. sp. nov., a mesophilic sulfate-reducing bacterium isolated from a brackish lake sediment.</title>
        <authorList>
            <person name="Watanabe T."/>
            <person name="Yabe T."/>
            <person name="Tsuji J.M."/>
            <person name="Fukui M."/>
        </authorList>
    </citation>
    <scope>NUCLEOTIDE SEQUENCE [LARGE SCALE GENOMIC DNA]</scope>
    <source>
        <strain evidence="6">12FAK</strain>
    </source>
</reference>
<dbReference type="SMART" id="SM00387">
    <property type="entry name" value="HATPase_c"/>
    <property type="match status" value="1"/>
</dbReference>
<dbReference type="Gene3D" id="3.30.565.10">
    <property type="entry name" value="Histidine kinase-like ATPase, C-terminal domain"/>
    <property type="match status" value="1"/>
</dbReference>